<gene>
    <name evidence="1" type="ORF">SDC9_166571</name>
</gene>
<accession>A0A645FXN2</accession>
<evidence type="ECO:0000313" key="1">
    <source>
        <dbReference type="EMBL" id="MPN19205.1"/>
    </source>
</evidence>
<sequence>MGATCVAGFIGDDRVACQLLQRDRRAVLLEQRVPRRHDDGVRPPVARQRDELVVARQRLGGDTNVGLAGEQHLRDLLG</sequence>
<dbReference type="AlphaFoldDB" id="A0A645FXN2"/>
<dbReference type="EMBL" id="VSSQ01066718">
    <property type="protein sequence ID" value="MPN19205.1"/>
    <property type="molecule type" value="Genomic_DNA"/>
</dbReference>
<name>A0A645FXN2_9ZZZZ</name>
<reference evidence="1" key="1">
    <citation type="submission" date="2019-08" db="EMBL/GenBank/DDBJ databases">
        <authorList>
            <person name="Kucharzyk K."/>
            <person name="Murdoch R.W."/>
            <person name="Higgins S."/>
            <person name="Loffler F."/>
        </authorList>
    </citation>
    <scope>NUCLEOTIDE SEQUENCE</scope>
</reference>
<comment type="caution">
    <text evidence="1">The sequence shown here is derived from an EMBL/GenBank/DDBJ whole genome shotgun (WGS) entry which is preliminary data.</text>
</comment>
<organism evidence="1">
    <name type="scientific">bioreactor metagenome</name>
    <dbReference type="NCBI Taxonomy" id="1076179"/>
    <lineage>
        <taxon>unclassified sequences</taxon>
        <taxon>metagenomes</taxon>
        <taxon>ecological metagenomes</taxon>
    </lineage>
</organism>
<protein>
    <submittedName>
        <fullName evidence="1">Uncharacterized protein</fullName>
    </submittedName>
</protein>
<proteinExistence type="predicted"/>